<dbReference type="STRING" id="1173061.A0A0J9XJ64"/>
<evidence type="ECO:0000259" key="4">
    <source>
        <dbReference type="Pfam" id="PF09732"/>
    </source>
</evidence>
<organism evidence="6 7">
    <name type="scientific">Geotrichum candidum</name>
    <name type="common">Oospora lactis</name>
    <name type="synonym">Dipodascus geotrichum</name>
    <dbReference type="NCBI Taxonomy" id="1173061"/>
    <lineage>
        <taxon>Eukaryota</taxon>
        <taxon>Fungi</taxon>
        <taxon>Dikarya</taxon>
        <taxon>Ascomycota</taxon>
        <taxon>Saccharomycotina</taxon>
        <taxon>Dipodascomycetes</taxon>
        <taxon>Dipodascales</taxon>
        <taxon>Dipodascaceae</taxon>
        <taxon>Geotrichum</taxon>
    </lineage>
</organism>
<dbReference type="Proteomes" id="UP000242525">
    <property type="component" value="Unassembled WGS sequence"/>
</dbReference>
<dbReference type="Pfam" id="PF10312">
    <property type="entry name" value="Cactin_mid"/>
    <property type="match status" value="1"/>
</dbReference>
<dbReference type="GO" id="GO:0045292">
    <property type="term" value="P:mRNA cis splicing, via spliceosome"/>
    <property type="evidence" value="ECO:0007669"/>
    <property type="project" value="TreeGrafter"/>
</dbReference>
<dbReference type="AlphaFoldDB" id="A0A0J9XJ64"/>
<accession>A0A0J9XJ64</accession>
<dbReference type="PANTHER" id="PTHR21737">
    <property type="entry name" value="POLYGLUTAMINE BINDING PROTEIN 1/MARVEL MEMBRANE-ASSOCIATING DOMAIN CONTAINING 3"/>
    <property type="match status" value="1"/>
</dbReference>
<gene>
    <name evidence="6" type="ORF">BN980_GECA20s01682g</name>
</gene>
<evidence type="ECO:0000256" key="1">
    <source>
        <dbReference type="ARBA" id="ARBA00006895"/>
    </source>
</evidence>
<dbReference type="PANTHER" id="PTHR21737:SF4">
    <property type="entry name" value="SPLICING FACTOR CACTIN"/>
    <property type="match status" value="1"/>
</dbReference>
<dbReference type="InterPro" id="IPR019134">
    <property type="entry name" value="Cactin_C"/>
</dbReference>
<dbReference type="GO" id="GO:0005737">
    <property type="term" value="C:cytoplasm"/>
    <property type="evidence" value="ECO:0007669"/>
    <property type="project" value="TreeGrafter"/>
</dbReference>
<sequence length="501" mass="57591">MHKRSRPNSSNSSHGGKRQKQSREDEQSRKWVAGEDDFVLNQRKHGSVIRVSQNRAKPIDLLVVNLRLWEGDRSSEFEEIVDLDVAPPVDVIAQLDAQQVEEVLDDVNEYLDLDTKTRHAQYWRDVRTLCKEHRRKLRAAQNQSQEAAAADAAIAADIDNILKGKTYDQLLELEDQIHKTLKSKDGPVDVDFWSEVLDELLIAKATTRLGEFQDDVVKERCKRLDVAQAAAAQRERQSILKQLAQRKPPITSDPIPYDPAMDEIPKLELIYKQNLHLYSPEQYLASMASARQRVMAQKFVPMKHVQDMPKFVPSVINLNHSAPGDKATVTTDVSQSLYEKEMARATEENEENFVSEATVPGQLNPAAGIKPRYFNRVMLGYEWTKYNQQHYTADNPPRKMARGYKFNIFYPELTNSSETPVYKIIRDEAGKDPKLREQLGAGESNTCIILFHAQPPYQDIAFRIVDRPWDSSTHKNAGFKSRFENGVLQLHFRFKRVFYRK</sequence>
<keyword evidence="7" id="KW-1185">Reference proteome</keyword>
<evidence type="ECO:0000256" key="2">
    <source>
        <dbReference type="ARBA" id="ARBA00034534"/>
    </source>
</evidence>
<dbReference type="Pfam" id="PF09732">
    <property type="entry name" value="CactinC_cactus"/>
    <property type="match status" value="1"/>
</dbReference>
<dbReference type="SMART" id="SM01050">
    <property type="entry name" value="CactinC_cactus"/>
    <property type="match status" value="1"/>
</dbReference>
<evidence type="ECO:0000313" key="6">
    <source>
        <dbReference type="EMBL" id="CDO57350.1"/>
    </source>
</evidence>
<name>A0A0J9XJ64_GEOCN</name>
<dbReference type="OrthoDB" id="265955at2759"/>
<dbReference type="InterPro" id="IPR018816">
    <property type="entry name" value="Cactin_central"/>
</dbReference>
<evidence type="ECO:0000256" key="3">
    <source>
        <dbReference type="SAM" id="MobiDB-lite"/>
    </source>
</evidence>
<evidence type="ECO:0000259" key="5">
    <source>
        <dbReference type="Pfam" id="PF10312"/>
    </source>
</evidence>
<dbReference type="EMBL" id="CCBN010000020">
    <property type="protein sequence ID" value="CDO57350.1"/>
    <property type="molecule type" value="Genomic_DNA"/>
</dbReference>
<evidence type="ECO:0000313" key="7">
    <source>
        <dbReference type="Proteomes" id="UP000242525"/>
    </source>
</evidence>
<feature type="domain" description="Splicing factor Cactin C-terminal" evidence="4">
    <location>
        <begin position="369"/>
        <end position="501"/>
    </location>
</feature>
<protein>
    <recommendedName>
        <fullName evidence="2">Splicing factor Cactin</fullName>
    </recommendedName>
</protein>
<reference evidence="6" key="1">
    <citation type="submission" date="2014-03" db="EMBL/GenBank/DDBJ databases">
        <authorList>
            <person name="Casaregola S."/>
        </authorList>
    </citation>
    <scope>NUCLEOTIDE SEQUENCE [LARGE SCALE GENOMIC DNA]</scope>
    <source>
        <strain evidence="6">CLIB 918</strain>
    </source>
</reference>
<proteinExistence type="inferred from homology"/>
<feature type="region of interest" description="Disordered" evidence="3">
    <location>
        <begin position="1"/>
        <end position="29"/>
    </location>
</feature>
<feature type="domain" description="Splicing factor cactin central" evidence="5">
    <location>
        <begin position="22"/>
        <end position="212"/>
    </location>
</feature>
<comment type="caution">
    <text evidence="6">The sequence shown here is derived from an EMBL/GenBank/DDBJ whole genome shotgun (WGS) entry which is preliminary data.</text>
</comment>
<comment type="similarity">
    <text evidence="1">Belongs to the CACTIN family.</text>
</comment>
<dbReference type="GO" id="GO:0005681">
    <property type="term" value="C:spliceosomal complex"/>
    <property type="evidence" value="ECO:0007669"/>
    <property type="project" value="TreeGrafter"/>
</dbReference>